<organism evidence="2">
    <name type="scientific">Cladocopium goreaui</name>
    <dbReference type="NCBI Taxonomy" id="2562237"/>
    <lineage>
        <taxon>Eukaryota</taxon>
        <taxon>Sar</taxon>
        <taxon>Alveolata</taxon>
        <taxon>Dinophyceae</taxon>
        <taxon>Suessiales</taxon>
        <taxon>Symbiodiniaceae</taxon>
        <taxon>Cladocopium</taxon>
    </lineage>
</organism>
<dbReference type="EMBL" id="CAMXCT010001994">
    <property type="protein sequence ID" value="CAI3994766.1"/>
    <property type="molecule type" value="Genomic_DNA"/>
</dbReference>
<dbReference type="EMBL" id="CAMXCT020001994">
    <property type="protein sequence ID" value="CAL1148141.1"/>
    <property type="molecule type" value="Genomic_DNA"/>
</dbReference>
<keyword evidence="4" id="KW-1185">Reference proteome</keyword>
<evidence type="ECO:0000313" key="2">
    <source>
        <dbReference type="EMBL" id="CAI3994766.1"/>
    </source>
</evidence>
<protein>
    <submittedName>
        <fullName evidence="3">Kinesin-like protein KIF11</fullName>
    </submittedName>
</protein>
<evidence type="ECO:0000313" key="3">
    <source>
        <dbReference type="EMBL" id="CAL4782078.1"/>
    </source>
</evidence>
<feature type="transmembrane region" description="Helical" evidence="1">
    <location>
        <begin position="170"/>
        <end position="191"/>
    </location>
</feature>
<keyword evidence="1" id="KW-1133">Transmembrane helix</keyword>
<dbReference type="AlphaFoldDB" id="A0A9P1CR27"/>
<keyword evidence="1" id="KW-0812">Transmembrane</keyword>
<comment type="caution">
    <text evidence="2">The sequence shown here is derived from an EMBL/GenBank/DDBJ whole genome shotgun (WGS) entry which is preliminary data.</text>
</comment>
<feature type="transmembrane region" description="Helical" evidence="1">
    <location>
        <begin position="139"/>
        <end position="158"/>
    </location>
</feature>
<accession>A0A9P1CR27</accession>
<sequence>MLRDCIIVIWPRAACIPCEDRGRSPEEFRIRHWNPSIAHNSQVQPGRPGWGNRGQDVFTGVAPHGPCLLVGLGVVDENVLVDENAGGGEYLGRRSGLHQQGAHCSSECRRPVVRSSREAEAVEQEGEQEVGQNCLQRCFFLRLGAFLTLLDVVYISLVDTFGDKIRLIPSLFLTVDNCVVLASILILSGLVGPRDTLDQEEVLAELQYMGRTQGKRIAFPGKLNSHSQHCIVSFPGKYAEEWDAAVRMVEIRSTACSLACVFLTDKASGLGGA</sequence>
<name>A0A9P1CR27_9DINO</name>
<reference evidence="3 4" key="2">
    <citation type="submission" date="2024-05" db="EMBL/GenBank/DDBJ databases">
        <authorList>
            <person name="Chen Y."/>
            <person name="Shah S."/>
            <person name="Dougan E. K."/>
            <person name="Thang M."/>
            <person name="Chan C."/>
        </authorList>
    </citation>
    <scope>NUCLEOTIDE SEQUENCE [LARGE SCALE GENOMIC DNA]</scope>
</reference>
<proteinExistence type="predicted"/>
<keyword evidence="1" id="KW-0472">Membrane</keyword>
<gene>
    <name evidence="2" type="ORF">C1SCF055_LOCUS21389</name>
</gene>
<dbReference type="Proteomes" id="UP001152797">
    <property type="component" value="Unassembled WGS sequence"/>
</dbReference>
<evidence type="ECO:0000256" key="1">
    <source>
        <dbReference type="SAM" id="Phobius"/>
    </source>
</evidence>
<reference evidence="2" key="1">
    <citation type="submission" date="2022-10" db="EMBL/GenBank/DDBJ databases">
        <authorList>
            <person name="Chen Y."/>
            <person name="Dougan E. K."/>
            <person name="Chan C."/>
            <person name="Rhodes N."/>
            <person name="Thang M."/>
        </authorList>
    </citation>
    <scope>NUCLEOTIDE SEQUENCE</scope>
</reference>
<evidence type="ECO:0000313" key="4">
    <source>
        <dbReference type="Proteomes" id="UP001152797"/>
    </source>
</evidence>
<dbReference type="EMBL" id="CAMXCT030001994">
    <property type="protein sequence ID" value="CAL4782078.1"/>
    <property type="molecule type" value="Genomic_DNA"/>
</dbReference>